<evidence type="ECO:0000256" key="1">
    <source>
        <dbReference type="ARBA" id="ARBA00022729"/>
    </source>
</evidence>
<dbReference type="AlphaFoldDB" id="A0A3N4RPC2"/>
<keyword evidence="6" id="KW-1185">Reference proteome</keyword>
<evidence type="ECO:0000313" key="4">
    <source>
        <dbReference type="EMBL" id="ROR42168.1"/>
    </source>
</evidence>
<reference evidence="6 7" key="1">
    <citation type="submission" date="2018-11" db="EMBL/GenBank/DDBJ databases">
        <title>Sequencing the genomes of 1000 actinobacteria strains.</title>
        <authorList>
            <person name="Klenk H.-P."/>
        </authorList>
    </citation>
    <scope>NUCLEOTIDE SEQUENCE [LARGE SCALE GENOMIC DNA]</scope>
    <source>
        <strain evidence="4 7">DSM 44780</strain>
        <strain evidence="5 6">DSM 44781</strain>
    </source>
</reference>
<keyword evidence="1 2" id="KW-0732">Signal</keyword>
<dbReference type="SMART" id="SM00062">
    <property type="entry name" value="PBPb"/>
    <property type="match status" value="1"/>
</dbReference>
<dbReference type="Proteomes" id="UP000267408">
    <property type="component" value="Unassembled WGS sequence"/>
</dbReference>
<protein>
    <submittedName>
        <fullName evidence="5">Amino acid ABC transporter substrate-binding protein (PAAT family)</fullName>
    </submittedName>
</protein>
<evidence type="ECO:0000313" key="7">
    <source>
        <dbReference type="Proteomes" id="UP000267408"/>
    </source>
</evidence>
<dbReference type="SUPFAM" id="SSF53850">
    <property type="entry name" value="Periplasmic binding protein-like II"/>
    <property type="match status" value="1"/>
</dbReference>
<evidence type="ECO:0000259" key="3">
    <source>
        <dbReference type="SMART" id="SM00062"/>
    </source>
</evidence>
<dbReference type="InterPro" id="IPR001638">
    <property type="entry name" value="Solute-binding_3/MltF_N"/>
</dbReference>
<dbReference type="PANTHER" id="PTHR35936">
    <property type="entry name" value="MEMBRANE-BOUND LYTIC MUREIN TRANSGLYCOSYLASE F"/>
    <property type="match status" value="1"/>
</dbReference>
<evidence type="ECO:0000256" key="2">
    <source>
        <dbReference type="SAM" id="SignalP"/>
    </source>
</evidence>
<dbReference type="Pfam" id="PF00497">
    <property type="entry name" value="SBP_bac_3"/>
    <property type="match status" value="1"/>
</dbReference>
<dbReference type="Proteomes" id="UP000266906">
    <property type="component" value="Unassembled WGS sequence"/>
</dbReference>
<dbReference type="CDD" id="cd01004">
    <property type="entry name" value="PBP2_MidA_like"/>
    <property type="match status" value="1"/>
</dbReference>
<dbReference type="EMBL" id="RKQG01000001">
    <property type="protein sequence ID" value="RPE32681.1"/>
    <property type="molecule type" value="Genomic_DNA"/>
</dbReference>
<evidence type="ECO:0000313" key="6">
    <source>
        <dbReference type="Proteomes" id="UP000266906"/>
    </source>
</evidence>
<gene>
    <name evidence="5" type="ORF">EDD38_0948</name>
    <name evidence="4" type="ORF">EDD39_0283</name>
</gene>
<feature type="signal peptide" evidence="2">
    <location>
        <begin position="1"/>
        <end position="27"/>
    </location>
</feature>
<dbReference type="OrthoDB" id="4633994at2"/>
<dbReference type="PANTHER" id="PTHR35936:SF17">
    <property type="entry name" value="ARGININE-BINDING EXTRACELLULAR PROTEIN ARTP"/>
    <property type="match status" value="1"/>
</dbReference>
<dbReference type="Gene3D" id="3.40.190.10">
    <property type="entry name" value="Periplasmic binding protein-like II"/>
    <property type="match status" value="2"/>
</dbReference>
<proteinExistence type="predicted"/>
<feature type="domain" description="Solute-binding protein family 3/N-terminal" evidence="3">
    <location>
        <begin position="58"/>
        <end position="288"/>
    </location>
</feature>
<evidence type="ECO:0000313" key="5">
    <source>
        <dbReference type="EMBL" id="RPE32681.1"/>
    </source>
</evidence>
<organism evidence="5 6">
    <name type="scientific">Kitasatospora cineracea</name>
    <dbReference type="NCBI Taxonomy" id="88074"/>
    <lineage>
        <taxon>Bacteria</taxon>
        <taxon>Bacillati</taxon>
        <taxon>Actinomycetota</taxon>
        <taxon>Actinomycetes</taxon>
        <taxon>Kitasatosporales</taxon>
        <taxon>Streptomycetaceae</taxon>
        <taxon>Kitasatospora</taxon>
    </lineage>
</organism>
<sequence length="300" mass="30790">MPAARNPRLRPITAAAVLAAGSLLLTACGSGGGGSAGGADTSAPLYGKLPAEIQKAGVIKVGSEVAYAPVEYKQGEKTVGIDPDLADALGKQLGVKFQIQDAGFDTLITSLGTKRIDLIMSAMTDNKDRQGKGVEFVDYFRAGTSILTQKGNPKGIHSLDDLCGQTVALQKATVNEEAAKTQSDKCTAAGKGAITIQGYEHDGEALLKLKSGAAVADLNDYPVAAYNAQTSGGGKDFEVVGEQIDPGLYGIGVAKDNTQLRDAVKAGVEALIANGEYAKILDKYNVKLGAVSSVTVNGGS</sequence>
<dbReference type="PROSITE" id="PS51257">
    <property type="entry name" value="PROKAR_LIPOPROTEIN"/>
    <property type="match status" value="1"/>
</dbReference>
<feature type="chain" id="PRO_5044596175" evidence="2">
    <location>
        <begin position="28"/>
        <end position="300"/>
    </location>
</feature>
<dbReference type="RefSeq" id="WP_123552990.1">
    <property type="nucleotide sequence ID" value="NZ_JBEYIY010000002.1"/>
</dbReference>
<accession>A0A3N4RPC2</accession>
<comment type="caution">
    <text evidence="5">The sequence shown here is derived from an EMBL/GenBank/DDBJ whole genome shotgun (WGS) entry which is preliminary data.</text>
</comment>
<name>A0A3N4RPC2_9ACTN</name>
<dbReference type="EMBL" id="RJVJ01000001">
    <property type="protein sequence ID" value="ROR42168.1"/>
    <property type="molecule type" value="Genomic_DNA"/>
</dbReference>
<accession>A0A8G1XAP6</accession>